<feature type="transmembrane region" description="Helical" evidence="2">
    <location>
        <begin position="26"/>
        <end position="44"/>
    </location>
</feature>
<gene>
    <name evidence="3" type="ORF">GX656_00690</name>
</gene>
<keyword evidence="2" id="KW-0472">Membrane</keyword>
<evidence type="ECO:0000313" key="3">
    <source>
        <dbReference type="EMBL" id="NLD25146.1"/>
    </source>
</evidence>
<proteinExistence type="predicted"/>
<feature type="compositionally biased region" description="Basic and acidic residues" evidence="1">
    <location>
        <begin position="112"/>
        <end position="121"/>
    </location>
</feature>
<dbReference type="SUPFAM" id="SSF49478">
    <property type="entry name" value="Cna protein B-type domain"/>
    <property type="match status" value="1"/>
</dbReference>
<name>A0A847D047_9BACT</name>
<evidence type="ECO:0000256" key="1">
    <source>
        <dbReference type="SAM" id="MobiDB-lite"/>
    </source>
</evidence>
<accession>A0A847D047</accession>
<dbReference type="InterPro" id="IPR024414">
    <property type="entry name" value="Uncharacterised_PrgI"/>
</dbReference>
<evidence type="ECO:0000313" key="4">
    <source>
        <dbReference type="Proteomes" id="UP000545876"/>
    </source>
</evidence>
<dbReference type="Pfam" id="PF12666">
    <property type="entry name" value="PrgI"/>
    <property type="match status" value="1"/>
</dbReference>
<feature type="region of interest" description="Disordered" evidence="1">
    <location>
        <begin position="100"/>
        <end position="121"/>
    </location>
</feature>
<sequence>MKQHAIPQNVLDVEFKLFTKFTLKEFSYLAIGVGFGGLILYLTVGKQIPGVIGIPIFIMSSLAGIFLALVPINDQPADKFIQNYIKAITSPTQRAWISRNDPRSRMKPGVKPTEEGELISKESKEKKKKIIGAQPLPTMSEDIESEMQKEVDKEFEDIDKTTPLTLNPSELIITEENISKYQFKANGFDNYPGNINLWICDKNYKPISGVIATLVDDSGNILYANKTGNNGYFLTNRKWKPGLYKITLESEGFTLPKVNIILSGKETNLPIKISAL</sequence>
<dbReference type="EMBL" id="JAAZBX010000002">
    <property type="protein sequence ID" value="NLD25146.1"/>
    <property type="molecule type" value="Genomic_DNA"/>
</dbReference>
<evidence type="ECO:0008006" key="5">
    <source>
        <dbReference type="Google" id="ProtNLM"/>
    </source>
</evidence>
<dbReference type="AlphaFoldDB" id="A0A847D047"/>
<dbReference type="Proteomes" id="UP000545876">
    <property type="component" value="Unassembled WGS sequence"/>
</dbReference>
<reference evidence="3 4" key="1">
    <citation type="journal article" date="2020" name="Biotechnol. Biofuels">
        <title>New insights from the biogas microbiome by comprehensive genome-resolved metagenomics of nearly 1600 species originating from multiple anaerobic digesters.</title>
        <authorList>
            <person name="Campanaro S."/>
            <person name="Treu L."/>
            <person name="Rodriguez-R L.M."/>
            <person name="Kovalovszki A."/>
            <person name="Ziels R.M."/>
            <person name="Maus I."/>
            <person name="Zhu X."/>
            <person name="Kougias P.G."/>
            <person name="Basile A."/>
            <person name="Luo G."/>
            <person name="Schluter A."/>
            <person name="Konstantinidis K.T."/>
            <person name="Angelidaki I."/>
        </authorList>
    </citation>
    <scope>NUCLEOTIDE SEQUENCE [LARGE SCALE GENOMIC DNA]</scope>
    <source>
        <strain evidence="3">AS06rmzACSIP_65</strain>
    </source>
</reference>
<keyword evidence="2" id="KW-0812">Transmembrane</keyword>
<evidence type="ECO:0000256" key="2">
    <source>
        <dbReference type="SAM" id="Phobius"/>
    </source>
</evidence>
<comment type="caution">
    <text evidence="3">The sequence shown here is derived from an EMBL/GenBank/DDBJ whole genome shotgun (WGS) entry which is preliminary data.</text>
</comment>
<organism evidence="3 4">
    <name type="scientific">Candidatus Dojkabacteria bacterium</name>
    <dbReference type="NCBI Taxonomy" id="2099670"/>
    <lineage>
        <taxon>Bacteria</taxon>
        <taxon>Candidatus Dojkabacteria</taxon>
    </lineage>
</organism>
<keyword evidence="2" id="KW-1133">Transmembrane helix</keyword>
<protein>
    <recommendedName>
        <fullName evidence="5">Carboxypeptidase regulatory-like domain-containing protein</fullName>
    </recommendedName>
</protein>
<feature type="transmembrane region" description="Helical" evidence="2">
    <location>
        <begin position="51"/>
        <end position="72"/>
    </location>
</feature>